<evidence type="ECO:0000313" key="2">
    <source>
        <dbReference type="Proteomes" id="UP000789901"/>
    </source>
</evidence>
<evidence type="ECO:0000313" key="1">
    <source>
        <dbReference type="EMBL" id="CAG8831496.1"/>
    </source>
</evidence>
<feature type="non-terminal residue" evidence="1">
    <location>
        <position position="307"/>
    </location>
</feature>
<gene>
    <name evidence="1" type="ORF">GMARGA_LOCUS30685</name>
</gene>
<dbReference type="Proteomes" id="UP000789901">
    <property type="component" value="Unassembled WGS sequence"/>
</dbReference>
<name>A0ABN7WGM9_GIGMA</name>
<feature type="non-terminal residue" evidence="1">
    <location>
        <position position="1"/>
    </location>
</feature>
<sequence length="307" mass="34555">QQNFVLVNNQQNQPMALPIGFVQPEFHGGDEDHEDFIDRFISYITLAGVNNDANILTILDRSLKGEAREWYHREFDNKNWELQNILDNSDIGATIAHIRGANAAAITGAVASFPNVPLKLSDAQIIPARNIAEDWTIAGGCPTNTIPVAPNARGGVPIILAGMRSGQKLWWMKKHYPTANKYIKMLEIGALKQGIYESVPSFWAKIQKYGDQLGYTLAQKKTYFISGVRPDIKNEIYRIGQTKPINDIIDITTVGNFQPPPKIYPIKLEKPQQAFYIVDQEESKVDKIGQMTSQFERMILDNQSKKP</sequence>
<comment type="caution">
    <text evidence="1">The sequence shown here is derived from an EMBL/GenBank/DDBJ whole genome shotgun (WGS) entry which is preliminary data.</text>
</comment>
<dbReference type="EMBL" id="CAJVQB010043867">
    <property type="protein sequence ID" value="CAG8831496.1"/>
    <property type="molecule type" value="Genomic_DNA"/>
</dbReference>
<reference evidence="1 2" key="1">
    <citation type="submission" date="2021-06" db="EMBL/GenBank/DDBJ databases">
        <authorList>
            <person name="Kallberg Y."/>
            <person name="Tangrot J."/>
            <person name="Rosling A."/>
        </authorList>
    </citation>
    <scope>NUCLEOTIDE SEQUENCE [LARGE SCALE GENOMIC DNA]</scope>
    <source>
        <strain evidence="1 2">120-4 pot B 10/14</strain>
    </source>
</reference>
<organism evidence="1 2">
    <name type="scientific">Gigaspora margarita</name>
    <dbReference type="NCBI Taxonomy" id="4874"/>
    <lineage>
        <taxon>Eukaryota</taxon>
        <taxon>Fungi</taxon>
        <taxon>Fungi incertae sedis</taxon>
        <taxon>Mucoromycota</taxon>
        <taxon>Glomeromycotina</taxon>
        <taxon>Glomeromycetes</taxon>
        <taxon>Diversisporales</taxon>
        <taxon>Gigasporaceae</taxon>
        <taxon>Gigaspora</taxon>
    </lineage>
</organism>
<proteinExistence type="predicted"/>
<protein>
    <submittedName>
        <fullName evidence="1">32671_t:CDS:1</fullName>
    </submittedName>
</protein>
<accession>A0ABN7WGM9</accession>
<keyword evidence="2" id="KW-1185">Reference proteome</keyword>